<proteinExistence type="predicted"/>
<reference evidence="1" key="1">
    <citation type="journal article" date="2020" name="Stud. Mycol.">
        <title>101 Dothideomycetes genomes: a test case for predicting lifestyles and emergence of pathogens.</title>
        <authorList>
            <person name="Haridas S."/>
            <person name="Albert R."/>
            <person name="Binder M."/>
            <person name="Bloem J."/>
            <person name="Labutti K."/>
            <person name="Salamov A."/>
            <person name="Andreopoulos B."/>
            <person name="Baker S."/>
            <person name="Barry K."/>
            <person name="Bills G."/>
            <person name="Bluhm B."/>
            <person name="Cannon C."/>
            <person name="Castanera R."/>
            <person name="Culley D."/>
            <person name="Daum C."/>
            <person name="Ezra D."/>
            <person name="Gonzalez J."/>
            <person name="Henrissat B."/>
            <person name="Kuo A."/>
            <person name="Liang C."/>
            <person name="Lipzen A."/>
            <person name="Lutzoni F."/>
            <person name="Magnuson J."/>
            <person name="Mondo S."/>
            <person name="Nolan M."/>
            <person name="Ohm R."/>
            <person name="Pangilinan J."/>
            <person name="Park H.-J."/>
            <person name="Ramirez L."/>
            <person name="Alfaro M."/>
            <person name="Sun H."/>
            <person name="Tritt A."/>
            <person name="Yoshinaga Y."/>
            <person name="Zwiers L.-H."/>
            <person name="Turgeon B."/>
            <person name="Goodwin S."/>
            <person name="Spatafora J."/>
            <person name="Crous P."/>
            <person name="Grigoriev I."/>
        </authorList>
    </citation>
    <scope>NUCLEOTIDE SEQUENCE</scope>
    <source>
        <strain evidence="1">CBS 379.55</strain>
    </source>
</reference>
<organism evidence="1 2">
    <name type="scientific">Westerdykella ornata</name>
    <dbReference type="NCBI Taxonomy" id="318751"/>
    <lineage>
        <taxon>Eukaryota</taxon>
        <taxon>Fungi</taxon>
        <taxon>Dikarya</taxon>
        <taxon>Ascomycota</taxon>
        <taxon>Pezizomycotina</taxon>
        <taxon>Dothideomycetes</taxon>
        <taxon>Pleosporomycetidae</taxon>
        <taxon>Pleosporales</taxon>
        <taxon>Sporormiaceae</taxon>
        <taxon>Westerdykella</taxon>
    </lineage>
</organism>
<name>A0A6A6JD01_WESOR</name>
<accession>A0A6A6JD01</accession>
<evidence type="ECO:0000313" key="1">
    <source>
        <dbReference type="EMBL" id="KAF2274145.1"/>
    </source>
</evidence>
<gene>
    <name evidence="1" type="ORF">EI97DRAFT_136993</name>
</gene>
<sequence>MRWRSKVPLVPHGFVQRSDSILWFQSRVLLIVLGGRFAHTTAKHQLALRCKWLRLDGIANGSIQVSASVPGRSISASRLKKSKYSPIRDASPNWMKAAEALDVNKHLVGLLRLDNLGGQFVGSLASRHRVGRRERLRLETTECLDHGLG</sequence>
<dbReference type="AlphaFoldDB" id="A0A6A6JD01"/>
<dbReference type="EMBL" id="ML986505">
    <property type="protein sequence ID" value="KAF2274145.1"/>
    <property type="molecule type" value="Genomic_DNA"/>
</dbReference>
<dbReference type="GeneID" id="54546344"/>
<dbReference type="RefSeq" id="XP_033651684.1">
    <property type="nucleotide sequence ID" value="XM_033793169.1"/>
</dbReference>
<protein>
    <submittedName>
        <fullName evidence="1">Uncharacterized protein</fullName>
    </submittedName>
</protein>
<keyword evidence="2" id="KW-1185">Reference proteome</keyword>
<dbReference type="Proteomes" id="UP000800097">
    <property type="component" value="Unassembled WGS sequence"/>
</dbReference>
<evidence type="ECO:0000313" key="2">
    <source>
        <dbReference type="Proteomes" id="UP000800097"/>
    </source>
</evidence>